<proteinExistence type="predicted"/>
<reference evidence="2 3" key="1">
    <citation type="submission" date="2017-06" db="EMBL/GenBank/DDBJ databases">
        <title>Ant-infecting Ophiocordyceps genomes reveal a high diversity of potential behavioral manipulation genes and a possible major role for enterotoxins.</title>
        <authorList>
            <person name="De Bekker C."/>
            <person name="Evans H.C."/>
            <person name="Brachmann A."/>
            <person name="Hughes D.P."/>
        </authorList>
    </citation>
    <scope>NUCLEOTIDE SEQUENCE [LARGE SCALE GENOMIC DNA]</scope>
    <source>
        <strain evidence="2 3">Map16</strain>
    </source>
</reference>
<feature type="region of interest" description="Disordered" evidence="1">
    <location>
        <begin position="1"/>
        <end position="20"/>
    </location>
</feature>
<feature type="region of interest" description="Disordered" evidence="1">
    <location>
        <begin position="578"/>
        <end position="605"/>
    </location>
</feature>
<feature type="region of interest" description="Disordered" evidence="1">
    <location>
        <begin position="325"/>
        <end position="360"/>
    </location>
</feature>
<sequence>MTVADETKQPPPSPTLTNPDMILPDDGFSMTRHDFATPAIYRAMPAMSAMSSMSLGPSTPIIYGNGTMLSDIGEVTEVESIASSPPRRFSSLHYSVALSSSPTVGNPTTTKRPSAAYDAHRLSVNSTGTVIEHDAIPVLADSLDDCISIGDSSFQGDDEGSVASSFADDWAHHPRDDADAPNPSRSADHDRYSTSSISRRAEQILANAKRRLTTMEGNLNRARTLGQSSPSDDSTSGRPSSDLDEDAFLTPTSHSRNASDSNLRRPAFTAPRAQRSASALAALGGYRRSLSASVSADALDGCHGPTKKMLSYHPLDTTFAALQQNGKEKGAKETSPASSAASTDLGSCTDNEMPRSSASTVQVRELQDQMQGLKNKISSLRDQARADSMRRRSLQGLRTPSPFTHARWDRANADKSVSPSGVVSRAGTLLVLDATAESSAPAVQQSELPMDSVSDATSFHEVDEMPRDDQGDGGVEHVQGVEFVDDVEDAEAVMAVETVEWQADVSHDAAGEPDAEADLDDYEDEDDDQGNAYECSESGDSMYHDSIPHAISHEDREDAFDYERFFLHSAMGTISSLGYSRRGSISSEGSDASVETTRGPALSNTRRASLDTFTTIDSFATAVEVSSNSDQSDGFVTSSPAHDEDDDKDYVDGTSSHESAIFSSSSDGSSHGQNGRSRRTMVYGGSSANSHRPSVSSFESTGTNRSFPLVNRVRISGGIVTPVGSPEQEFKQVADTLMNDTASICDKESLSSGGGHSSAMQTLSKADQLMVEQVVASLGRCVLGLTEASRTGPASGEEFRRRIDAARRVLEAGK</sequence>
<evidence type="ECO:0000256" key="1">
    <source>
        <dbReference type="SAM" id="MobiDB-lite"/>
    </source>
</evidence>
<keyword evidence="3" id="KW-1185">Reference proteome</keyword>
<dbReference type="AlphaFoldDB" id="A0A2C5ZLA0"/>
<feature type="compositionally biased region" description="Acidic residues" evidence="1">
    <location>
        <begin position="511"/>
        <end position="529"/>
    </location>
</feature>
<comment type="caution">
    <text evidence="2">The sequence shown here is derived from an EMBL/GenBank/DDBJ whole genome shotgun (WGS) entry which is preliminary data.</text>
</comment>
<organism evidence="2 3">
    <name type="scientific">Ophiocordyceps camponoti-rufipedis</name>
    <dbReference type="NCBI Taxonomy" id="2004952"/>
    <lineage>
        <taxon>Eukaryota</taxon>
        <taxon>Fungi</taxon>
        <taxon>Dikarya</taxon>
        <taxon>Ascomycota</taxon>
        <taxon>Pezizomycotina</taxon>
        <taxon>Sordariomycetes</taxon>
        <taxon>Hypocreomycetidae</taxon>
        <taxon>Hypocreales</taxon>
        <taxon>Ophiocordycipitaceae</taxon>
        <taxon>Ophiocordyceps</taxon>
    </lineage>
</organism>
<feature type="compositionally biased region" description="Polar residues" evidence="1">
    <location>
        <begin position="686"/>
        <end position="702"/>
    </location>
</feature>
<feature type="region of interest" description="Disordered" evidence="1">
    <location>
        <begin position="169"/>
        <end position="201"/>
    </location>
</feature>
<feature type="compositionally biased region" description="Polar residues" evidence="1">
    <location>
        <begin position="225"/>
        <end position="239"/>
    </location>
</feature>
<evidence type="ECO:0000313" key="2">
    <source>
        <dbReference type="EMBL" id="PHH80071.1"/>
    </source>
</evidence>
<feature type="compositionally biased region" description="Polar residues" evidence="1">
    <location>
        <begin position="250"/>
        <end position="261"/>
    </location>
</feature>
<dbReference type="EMBL" id="NJES01000026">
    <property type="protein sequence ID" value="PHH80071.1"/>
    <property type="molecule type" value="Genomic_DNA"/>
</dbReference>
<evidence type="ECO:0000313" key="3">
    <source>
        <dbReference type="Proteomes" id="UP000226431"/>
    </source>
</evidence>
<dbReference type="STRING" id="2004952.A0A2C5ZLA0"/>
<dbReference type="Proteomes" id="UP000226431">
    <property type="component" value="Unassembled WGS sequence"/>
</dbReference>
<protein>
    <submittedName>
        <fullName evidence="2">Uncharacterized protein</fullName>
    </submittedName>
</protein>
<feature type="region of interest" description="Disordered" evidence="1">
    <location>
        <begin position="503"/>
        <end position="546"/>
    </location>
</feature>
<gene>
    <name evidence="2" type="ORF">CDD80_2913</name>
</gene>
<feature type="region of interest" description="Disordered" evidence="1">
    <location>
        <begin position="220"/>
        <end position="273"/>
    </location>
</feature>
<feature type="compositionally biased region" description="Polar residues" evidence="1">
    <location>
        <begin position="625"/>
        <end position="640"/>
    </location>
</feature>
<name>A0A2C5ZLA0_9HYPO</name>
<feature type="region of interest" description="Disordered" evidence="1">
    <location>
        <begin position="625"/>
        <end position="702"/>
    </location>
</feature>
<accession>A0A2C5ZLA0</accession>
<feature type="compositionally biased region" description="Polar residues" evidence="1">
    <location>
        <begin position="335"/>
        <end position="360"/>
    </location>
</feature>
<feature type="compositionally biased region" description="Low complexity" evidence="1">
    <location>
        <begin position="656"/>
        <end position="670"/>
    </location>
</feature>
<feature type="compositionally biased region" description="Basic and acidic residues" evidence="1">
    <location>
        <begin position="169"/>
        <end position="178"/>
    </location>
</feature>
<dbReference type="OrthoDB" id="3438840at2759"/>